<feature type="transmembrane region" description="Helical" evidence="2">
    <location>
        <begin position="253"/>
        <end position="277"/>
    </location>
</feature>
<reference evidence="4 5" key="1">
    <citation type="submission" date="2019-07" db="EMBL/GenBank/DDBJ databases">
        <title>Whole genome shotgun sequence of Cellulomonas composti NBRC 100758.</title>
        <authorList>
            <person name="Hosoyama A."/>
            <person name="Uohara A."/>
            <person name="Ohji S."/>
            <person name="Ichikawa N."/>
        </authorList>
    </citation>
    <scope>NUCLEOTIDE SEQUENCE [LARGE SCALE GENOMIC DNA]</scope>
    <source>
        <strain evidence="4 5">NBRC 100758</strain>
    </source>
</reference>
<dbReference type="AlphaFoldDB" id="A0A511JBG2"/>
<feature type="region of interest" description="Disordered" evidence="1">
    <location>
        <begin position="93"/>
        <end position="169"/>
    </location>
</feature>
<feature type="compositionally biased region" description="Pro residues" evidence="1">
    <location>
        <begin position="119"/>
        <end position="142"/>
    </location>
</feature>
<feature type="transmembrane region" description="Helical" evidence="2">
    <location>
        <begin position="332"/>
        <end position="354"/>
    </location>
</feature>
<gene>
    <name evidence="4" type="ORF">CCO02nite_17970</name>
</gene>
<evidence type="ECO:0000313" key="5">
    <source>
        <dbReference type="Proteomes" id="UP000321720"/>
    </source>
</evidence>
<feature type="domain" description="Glycerophosphoryl diester phosphodiesterase membrane" evidence="3">
    <location>
        <begin position="341"/>
        <end position="457"/>
    </location>
</feature>
<feature type="transmembrane region" description="Helical" evidence="2">
    <location>
        <begin position="297"/>
        <end position="326"/>
    </location>
</feature>
<comment type="caution">
    <text evidence="4">The sequence shown here is derived from an EMBL/GenBank/DDBJ whole genome shotgun (WGS) entry which is preliminary data.</text>
</comment>
<dbReference type="Proteomes" id="UP000321720">
    <property type="component" value="Unassembled WGS sequence"/>
</dbReference>
<dbReference type="PANTHER" id="PTHR33133">
    <property type="entry name" value="OS08G0107100 PROTEIN-RELATED"/>
    <property type="match status" value="1"/>
</dbReference>
<organism evidence="4 5">
    <name type="scientific">Cellulomonas composti</name>
    <dbReference type="NCBI Taxonomy" id="266130"/>
    <lineage>
        <taxon>Bacteria</taxon>
        <taxon>Bacillati</taxon>
        <taxon>Actinomycetota</taxon>
        <taxon>Actinomycetes</taxon>
        <taxon>Micrococcales</taxon>
        <taxon>Cellulomonadaceae</taxon>
        <taxon>Cellulomonas</taxon>
    </lineage>
</organism>
<feature type="compositionally biased region" description="Pro residues" evidence="1">
    <location>
        <begin position="100"/>
        <end position="112"/>
    </location>
</feature>
<feature type="compositionally biased region" description="Low complexity" evidence="1">
    <location>
        <begin position="143"/>
        <end position="152"/>
    </location>
</feature>
<protein>
    <recommendedName>
        <fullName evidence="3">Glycerophosphoryl diester phosphodiesterase membrane domain-containing protein</fullName>
    </recommendedName>
</protein>
<sequence>MTSPQDPPPPVWAAPGSASGSGTPSDEGAPATPSAPSTPAAPQAPQAPDTAVPPAAAPPAPPTGWGPAPAAPGAGAPGYPPVPSAAVPPPAGYGPFPAHGTPPPGYGTPPPGYGAQPPGYGPQPPGYGTPPPGYGTPPPGYGPAPVHGAPPAGYGPGRPQPVPAAQWRPPALQPGIIPLRPLGLGEILDGAFRAIRANPSVMFGLAALVMSIAVAVQAILTWYVGGQLSGAFTDLQDDELVYDGTGDLIGSSIAQFITLPVTAIASTALTGLLVVSVSRSVLGRKVSISEVLRSRRVWAVVGFTMLVSLAAVVALGLIVGAVWLLASADQPLAAGFVGLVAGVAYLLALVWVSVRTLLVTPALMLEERPFWPTIKRSWLLTRRSFWRLLGIYLLTSIMVGIAAEIIVYPAAIIGLIAFDGDPTSLGAIAVNSVGSVIAQTLTTVFLSSVVALLYIDVRMRREGLDLELARAASEQPA</sequence>
<dbReference type="Pfam" id="PF10110">
    <property type="entry name" value="GPDPase_memb"/>
    <property type="match status" value="1"/>
</dbReference>
<feature type="transmembrane region" description="Helical" evidence="2">
    <location>
        <begin position="385"/>
        <end position="416"/>
    </location>
</feature>
<dbReference type="OrthoDB" id="121140at2"/>
<keyword evidence="2" id="KW-0812">Transmembrane</keyword>
<proteinExistence type="predicted"/>
<keyword evidence="2" id="KW-0472">Membrane</keyword>
<keyword evidence="5" id="KW-1185">Reference proteome</keyword>
<feature type="compositionally biased region" description="Pro residues" evidence="1">
    <location>
        <begin position="1"/>
        <end position="12"/>
    </location>
</feature>
<feature type="transmembrane region" description="Helical" evidence="2">
    <location>
        <begin position="201"/>
        <end position="224"/>
    </location>
</feature>
<evidence type="ECO:0000259" key="3">
    <source>
        <dbReference type="Pfam" id="PF10110"/>
    </source>
</evidence>
<evidence type="ECO:0000256" key="2">
    <source>
        <dbReference type="SAM" id="Phobius"/>
    </source>
</evidence>
<keyword evidence="2" id="KW-1133">Transmembrane helix</keyword>
<evidence type="ECO:0000256" key="1">
    <source>
        <dbReference type="SAM" id="MobiDB-lite"/>
    </source>
</evidence>
<feature type="transmembrane region" description="Helical" evidence="2">
    <location>
        <begin position="436"/>
        <end position="455"/>
    </location>
</feature>
<feature type="region of interest" description="Disordered" evidence="1">
    <location>
        <begin position="1"/>
        <end position="81"/>
    </location>
</feature>
<name>A0A511JBG2_9CELL</name>
<evidence type="ECO:0000313" key="4">
    <source>
        <dbReference type="EMBL" id="GEL95139.1"/>
    </source>
</evidence>
<feature type="compositionally biased region" description="Pro residues" evidence="1">
    <location>
        <begin position="55"/>
        <end position="64"/>
    </location>
</feature>
<feature type="compositionally biased region" description="Low complexity" evidence="1">
    <location>
        <begin position="13"/>
        <end position="54"/>
    </location>
</feature>
<dbReference type="InterPro" id="IPR018476">
    <property type="entry name" value="GlyceroP-diester-Pdiesterase_M"/>
</dbReference>
<dbReference type="EMBL" id="BJWG01000007">
    <property type="protein sequence ID" value="GEL95139.1"/>
    <property type="molecule type" value="Genomic_DNA"/>
</dbReference>
<feature type="compositionally biased region" description="Low complexity" evidence="1">
    <location>
        <begin position="65"/>
        <end position="74"/>
    </location>
</feature>
<accession>A0A511JBG2</accession>
<dbReference type="PANTHER" id="PTHR33133:SF1">
    <property type="entry name" value="EXPRESSED PROTEIN-RELATED"/>
    <property type="match status" value="1"/>
</dbReference>